<dbReference type="Gene3D" id="2.40.240.10">
    <property type="entry name" value="Ribosomal Protein L25, Chain P"/>
    <property type="match status" value="1"/>
</dbReference>
<dbReference type="RefSeq" id="WP_419192843.1">
    <property type="nucleotide sequence ID" value="NZ_CP036279.1"/>
</dbReference>
<keyword evidence="10" id="KW-1185">Reference proteome</keyword>
<dbReference type="InterPro" id="IPR020056">
    <property type="entry name" value="Rbsml_bL25/Gln-tRNA_synth_N"/>
</dbReference>
<keyword evidence="4 5" id="KW-0687">Ribonucleoprotein</keyword>
<evidence type="ECO:0000313" key="9">
    <source>
        <dbReference type="EMBL" id="QDU63757.1"/>
    </source>
</evidence>
<keyword evidence="1 5" id="KW-0699">rRNA-binding</keyword>
<dbReference type="CDD" id="cd00495">
    <property type="entry name" value="Ribosomal_L25_TL5_CTC"/>
    <property type="match status" value="1"/>
</dbReference>
<sequence>MVESATIAVERREQKGTRAARRLRSEGLVPGIIYGHKEHCVPVTVNASELEALIRHGAHGLLDLTIDGTKESAVIREVQWDVFGREILHIDFNRVNKDERVTIEVPIVLRGSAPGVNEGGVVEQMLHDLELECQAGNLPQQISVNINDLHLDQQITIGDLELDEGLAPTLPADQVVVQVATPEEESDGDEASEGPAEPEVIRREGGEDQGDGD</sequence>
<evidence type="ECO:0000256" key="2">
    <source>
        <dbReference type="ARBA" id="ARBA00022884"/>
    </source>
</evidence>
<evidence type="ECO:0000256" key="3">
    <source>
        <dbReference type="ARBA" id="ARBA00022980"/>
    </source>
</evidence>
<comment type="similarity">
    <text evidence="5">Belongs to the bacterial ribosomal protein bL25 family. CTC subfamily.</text>
</comment>
<comment type="function">
    <text evidence="5">This is one of the proteins that binds to the 5S RNA in the ribosome where it forms part of the central protuberance.</text>
</comment>
<proteinExistence type="inferred from homology"/>
<evidence type="ECO:0000313" key="10">
    <source>
        <dbReference type="Proteomes" id="UP000317093"/>
    </source>
</evidence>
<dbReference type="EMBL" id="CP036279">
    <property type="protein sequence ID" value="QDU63757.1"/>
    <property type="molecule type" value="Genomic_DNA"/>
</dbReference>
<dbReference type="Gene3D" id="2.170.120.20">
    <property type="entry name" value="Ribosomal protein L25, beta domain"/>
    <property type="match status" value="1"/>
</dbReference>
<feature type="region of interest" description="Disordered" evidence="6">
    <location>
        <begin position="180"/>
        <end position="213"/>
    </location>
</feature>
<protein>
    <recommendedName>
        <fullName evidence="5">Large ribosomal subunit protein bL25</fullName>
    </recommendedName>
    <alternativeName>
        <fullName evidence="5">General stress protein CTC</fullName>
    </alternativeName>
</protein>
<dbReference type="PANTHER" id="PTHR33284">
    <property type="entry name" value="RIBOSOMAL PROTEIN L25/GLN-TRNA SYNTHETASE, ANTI-CODON-BINDING DOMAIN-CONTAINING PROTEIN"/>
    <property type="match status" value="1"/>
</dbReference>
<dbReference type="Proteomes" id="UP000317093">
    <property type="component" value="Chromosome"/>
</dbReference>
<feature type="compositionally biased region" description="Acidic residues" evidence="6">
    <location>
        <begin position="182"/>
        <end position="192"/>
    </location>
</feature>
<dbReference type="HAMAP" id="MF_01334">
    <property type="entry name" value="Ribosomal_bL25_CTC"/>
    <property type="match status" value="1"/>
</dbReference>
<evidence type="ECO:0000256" key="4">
    <source>
        <dbReference type="ARBA" id="ARBA00023274"/>
    </source>
</evidence>
<keyword evidence="2 5" id="KW-0694">RNA-binding</keyword>
<dbReference type="Pfam" id="PF14693">
    <property type="entry name" value="Ribosomal_TL5_C"/>
    <property type="match status" value="1"/>
</dbReference>
<name>A0A518B9Z6_9BACT</name>
<comment type="subunit">
    <text evidence="5">Part of the 50S ribosomal subunit; part of the 5S rRNA/L5/L18/L25 subcomplex. Contacts the 5S rRNA. Binds to the 5S rRNA independently of L5 and L18.</text>
</comment>
<dbReference type="InterPro" id="IPR011035">
    <property type="entry name" value="Ribosomal_bL25/Gln-tRNA_synth"/>
</dbReference>
<evidence type="ECO:0000259" key="7">
    <source>
        <dbReference type="Pfam" id="PF01386"/>
    </source>
</evidence>
<dbReference type="InterPro" id="IPR001021">
    <property type="entry name" value="Ribosomal_bL25_long"/>
</dbReference>
<reference evidence="9 10" key="1">
    <citation type="submission" date="2019-02" db="EMBL/GenBank/DDBJ databases">
        <title>Deep-cultivation of Planctomycetes and their phenomic and genomic characterization uncovers novel biology.</title>
        <authorList>
            <person name="Wiegand S."/>
            <person name="Jogler M."/>
            <person name="Boedeker C."/>
            <person name="Pinto D."/>
            <person name="Vollmers J."/>
            <person name="Rivas-Marin E."/>
            <person name="Kohn T."/>
            <person name="Peeters S.H."/>
            <person name="Heuer A."/>
            <person name="Rast P."/>
            <person name="Oberbeckmann S."/>
            <person name="Bunk B."/>
            <person name="Jeske O."/>
            <person name="Meyerdierks A."/>
            <person name="Storesund J.E."/>
            <person name="Kallscheuer N."/>
            <person name="Luecker S."/>
            <person name="Lage O.M."/>
            <person name="Pohl T."/>
            <person name="Merkel B.J."/>
            <person name="Hornburger P."/>
            <person name="Mueller R.-W."/>
            <person name="Bruemmer F."/>
            <person name="Labrenz M."/>
            <person name="Spormann A.M."/>
            <person name="Op den Camp H."/>
            <person name="Overmann J."/>
            <person name="Amann R."/>
            <person name="Jetten M.S.M."/>
            <person name="Mascher T."/>
            <person name="Medema M.H."/>
            <person name="Devos D.P."/>
            <person name="Kaster A.-K."/>
            <person name="Ovreas L."/>
            <person name="Rohde M."/>
            <person name="Galperin M.Y."/>
            <person name="Jogler C."/>
        </authorList>
    </citation>
    <scope>NUCLEOTIDE SEQUENCE [LARGE SCALE GENOMIC DNA]</scope>
    <source>
        <strain evidence="9 10">Pan216</strain>
    </source>
</reference>
<dbReference type="GO" id="GO:0022625">
    <property type="term" value="C:cytosolic large ribosomal subunit"/>
    <property type="evidence" value="ECO:0007669"/>
    <property type="project" value="TreeGrafter"/>
</dbReference>
<dbReference type="AlphaFoldDB" id="A0A518B9Z6"/>
<dbReference type="NCBIfam" id="TIGR00731">
    <property type="entry name" value="bL25_bact_ctc"/>
    <property type="match status" value="1"/>
</dbReference>
<dbReference type="GO" id="GO:0003735">
    <property type="term" value="F:structural constituent of ribosome"/>
    <property type="evidence" value="ECO:0007669"/>
    <property type="project" value="InterPro"/>
</dbReference>
<gene>
    <name evidence="5 9" type="primary">ctc</name>
    <name evidence="5" type="synonym">rplY</name>
    <name evidence="9" type="ORF">Pan216_46380</name>
</gene>
<dbReference type="PANTHER" id="PTHR33284:SF1">
    <property type="entry name" value="RIBOSOMAL PROTEIN L25_GLN-TRNA SYNTHETASE, ANTI-CODON-BINDING DOMAIN-CONTAINING PROTEIN"/>
    <property type="match status" value="1"/>
</dbReference>
<dbReference type="KEGG" id="knv:Pan216_46380"/>
<dbReference type="SUPFAM" id="SSF50715">
    <property type="entry name" value="Ribosomal protein L25-like"/>
    <property type="match status" value="1"/>
</dbReference>
<dbReference type="Pfam" id="PF01386">
    <property type="entry name" value="Ribosomal_L25p"/>
    <property type="match status" value="1"/>
</dbReference>
<dbReference type="InterPro" id="IPR020057">
    <property type="entry name" value="Ribosomal_bL25_b-dom"/>
</dbReference>
<dbReference type="GO" id="GO:0006412">
    <property type="term" value="P:translation"/>
    <property type="evidence" value="ECO:0007669"/>
    <property type="project" value="UniProtKB-UniRule"/>
</dbReference>
<dbReference type="InterPro" id="IPR020930">
    <property type="entry name" value="Ribosomal_uL5_bac-type"/>
</dbReference>
<evidence type="ECO:0000259" key="8">
    <source>
        <dbReference type="Pfam" id="PF14693"/>
    </source>
</evidence>
<evidence type="ECO:0000256" key="1">
    <source>
        <dbReference type="ARBA" id="ARBA00022730"/>
    </source>
</evidence>
<dbReference type="InterPro" id="IPR029751">
    <property type="entry name" value="Ribosomal_L25_dom"/>
</dbReference>
<evidence type="ECO:0000256" key="6">
    <source>
        <dbReference type="SAM" id="MobiDB-lite"/>
    </source>
</evidence>
<organism evidence="9 10">
    <name type="scientific">Kolteria novifilia</name>
    <dbReference type="NCBI Taxonomy" id="2527975"/>
    <lineage>
        <taxon>Bacteria</taxon>
        <taxon>Pseudomonadati</taxon>
        <taxon>Planctomycetota</taxon>
        <taxon>Planctomycetia</taxon>
        <taxon>Kolteriales</taxon>
        <taxon>Kolteriaceae</taxon>
        <taxon>Kolteria</taxon>
    </lineage>
</organism>
<keyword evidence="3 5" id="KW-0689">Ribosomal protein</keyword>
<dbReference type="InterPro" id="IPR037121">
    <property type="entry name" value="Ribosomal_bL25_C"/>
</dbReference>
<accession>A0A518B9Z6</accession>
<feature type="domain" description="Large ribosomal subunit protein bL25 L25" evidence="7">
    <location>
        <begin position="8"/>
        <end position="92"/>
    </location>
</feature>
<evidence type="ECO:0000256" key="5">
    <source>
        <dbReference type="HAMAP-Rule" id="MF_01334"/>
    </source>
</evidence>
<feature type="domain" description="Large ribosomal subunit protein bL25 beta" evidence="8">
    <location>
        <begin position="101"/>
        <end position="182"/>
    </location>
</feature>
<dbReference type="GO" id="GO:0008097">
    <property type="term" value="F:5S rRNA binding"/>
    <property type="evidence" value="ECO:0007669"/>
    <property type="project" value="InterPro"/>
</dbReference>